<dbReference type="PANTHER" id="PTHR46387">
    <property type="entry name" value="POLYNUCLEOTIDYL TRANSFERASE, RIBONUCLEASE H-LIKE SUPERFAMILY PROTEIN"/>
    <property type="match status" value="1"/>
</dbReference>
<reference evidence="2 3" key="1">
    <citation type="submission" date="2013-11" db="EMBL/GenBank/DDBJ databases">
        <title>Comparative genomics of Ignicoccus.</title>
        <authorList>
            <person name="Podar M."/>
        </authorList>
    </citation>
    <scope>NUCLEOTIDE SEQUENCE [LARGE SCALE GENOMIC DNA]</scope>
    <source>
        <strain evidence="2 3">DSM 13165</strain>
    </source>
</reference>
<proteinExistence type="predicted"/>
<gene>
    <name evidence="2" type="ORF">EYM_00735</name>
</gene>
<dbReference type="InterPro" id="IPR053576">
    <property type="entry name" value="RNase_HI-like"/>
</dbReference>
<organism evidence="2 3">
    <name type="scientific">Ignicoccus islandicus DSM 13165</name>
    <dbReference type="NCBI Taxonomy" id="940295"/>
    <lineage>
        <taxon>Archaea</taxon>
        <taxon>Thermoproteota</taxon>
        <taxon>Thermoprotei</taxon>
        <taxon>Desulfurococcales</taxon>
        <taxon>Desulfurococcaceae</taxon>
        <taxon>Ignicoccus</taxon>
    </lineage>
</organism>
<dbReference type="InterPro" id="IPR036397">
    <property type="entry name" value="RNaseH_sf"/>
</dbReference>
<dbReference type="EMBL" id="CP006867">
    <property type="protein sequence ID" value="ALU11416.1"/>
    <property type="molecule type" value="Genomic_DNA"/>
</dbReference>
<dbReference type="NCBIfam" id="NF041175">
    <property type="entry name" value="RNAseHI_Thmprot"/>
    <property type="match status" value="1"/>
</dbReference>
<dbReference type="PROSITE" id="PS50879">
    <property type="entry name" value="RNASE_H_1"/>
    <property type="match status" value="1"/>
</dbReference>
<dbReference type="KEGG" id="iis:EYM_00735"/>
<dbReference type="CDD" id="cd09279">
    <property type="entry name" value="RNase_HI_like"/>
    <property type="match status" value="1"/>
</dbReference>
<dbReference type="GO" id="GO:0003676">
    <property type="term" value="F:nucleic acid binding"/>
    <property type="evidence" value="ECO:0007669"/>
    <property type="project" value="InterPro"/>
</dbReference>
<dbReference type="InterPro" id="IPR002156">
    <property type="entry name" value="RNaseH_domain"/>
</dbReference>
<dbReference type="STRING" id="940295.EYM_00735"/>
<feature type="domain" description="RNase H type-1" evidence="1">
    <location>
        <begin position="1"/>
        <end position="132"/>
    </location>
</feature>
<dbReference type="RefSeq" id="WP_236943418.1">
    <property type="nucleotide sequence ID" value="NZ_CP006867.1"/>
</dbReference>
<dbReference type="Pfam" id="PF13456">
    <property type="entry name" value="RVT_3"/>
    <property type="match status" value="1"/>
</dbReference>
<dbReference type="GO" id="GO:0004523">
    <property type="term" value="F:RNA-DNA hybrid ribonuclease activity"/>
    <property type="evidence" value="ECO:0007669"/>
    <property type="project" value="InterPro"/>
</dbReference>
<dbReference type="SUPFAM" id="SSF53098">
    <property type="entry name" value="Ribonuclease H-like"/>
    <property type="match status" value="1"/>
</dbReference>
<dbReference type="Proteomes" id="UP000060778">
    <property type="component" value="Chromosome"/>
</dbReference>
<evidence type="ECO:0000259" key="1">
    <source>
        <dbReference type="PROSITE" id="PS50879"/>
    </source>
</evidence>
<dbReference type="PANTHER" id="PTHR46387:SF2">
    <property type="entry name" value="RIBONUCLEASE HI"/>
    <property type="match status" value="1"/>
</dbReference>
<dbReference type="PATRIC" id="fig|940295.4.peg.144"/>
<dbReference type="InterPro" id="IPR012337">
    <property type="entry name" value="RNaseH-like_sf"/>
</dbReference>
<dbReference type="Gene3D" id="3.30.420.10">
    <property type="entry name" value="Ribonuclease H-like superfamily/Ribonuclease H"/>
    <property type="match status" value="1"/>
</dbReference>
<evidence type="ECO:0000313" key="3">
    <source>
        <dbReference type="Proteomes" id="UP000060778"/>
    </source>
</evidence>
<dbReference type="AlphaFoldDB" id="A0A0U3F5R6"/>
<dbReference type="GeneID" id="30679566"/>
<sequence>MYFDGLCEPKNPGGVATYGFVAKSDGRVICKGKGVVGAGFLGDDVTNNVAEYTALIRGLECLKEKGIKKVKIRGDSQLVIRQLKGEYRVRSERMKPLYRKAMELLKDFEYQLEWVPRELNKEADQLSREAFKEFIKKYEKEYREFYGA</sequence>
<evidence type="ECO:0000313" key="2">
    <source>
        <dbReference type="EMBL" id="ALU11416.1"/>
    </source>
</evidence>
<protein>
    <submittedName>
        <fullName evidence="2">Ribonuclease H</fullName>
    </submittedName>
</protein>
<keyword evidence="3" id="KW-1185">Reference proteome</keyword>
<accession>A0A0U3F5R6</accession>
<name>A0A0U3F5R6_9CREN</name>